<evidence type="ECO:0000259" key="11">
    <source>
        <dbReference type="PROSITE" id="PS51194"/>
    </source>
</evidence>
<evidence type="ECO:0000256" key="6">
    <source>
        <dbReference type="ARBA" id="ARBA00023125"/>
    </source>
</evidence>
<dbReference type="GO" id="GO:0006281">
    <property type="term" value="P:DNA repair"/>
    <property type="evidence" value="ECO:0007669"/>
    <property type="project" value="UniProtKB-KW"/>
</dbReference>
<dbReference type="CDD" id="cd04488">
    <property type="entry name" value="RecG_wedge_OBF"/>
    <property type="match status" value="1"/>
</dbReference>
<dbReference type="GO" id="GO:0016787">
    <property type="term" value="F:hydrolase activity"/>
    <property type="evidence" value="ECO:0007669"/>
    <property type="project" value="UniProtKB-KW"/>
</dbReference>
<reference evidence="12" key="1">
    <citation type="journal article" date="2021" name="PeerJ">
        <title>Extensive microbial diversity within the chicken gut microbiome revealed by metagenomics and culture.</title>
        <authorList>
            <person name="Gilroy R."/>
            <person name="Ravi A."/>
            <person name="Getino M."/>
            <person name="Pursley I."/>
            <person name="Horton D.L."/>
            <person name="Alikhan N.F."/>
            <person name="Baker D."/>
            <person name="Gharbi K."/>
            <person name="Hall N."/>
            <person name="Watson M."/>
            <person name="Adriaenssens E.M."/>
            <person name="Foster-Nyarko E."/>
            <person name="Jarju S."/>
            <person name="Secka A."/>
            <person name="Antonio M."/>
            <person name="Oren A."/>
            <person name="Chaudhuri R.R."/>
            <person name="La Ragione R."/>
            <person name="Hildebrand F."/>
            <person name="Pallen M.J."/>
        </authorList>
    </citation>
    <scope>NUCLEOTIDE SEQUENCE</scope>
    <source>
        <strain evidence="12">ChiGjej4B4-7305</strain>
    </source>
</reference>
<dbReference type="Pfam" id="PF00271">
    <property type="entry name" value="Helicase_C"/>
    <property type="match status" value="1"/>
</dbReference>
<dbReference type="Gene3D" id="2.40.50.140">
    <property type="entry name" value="Nucleic acid-binding proteins"/>
    <property type="match status" value="1"/>
</dbReference>
<evidence type="ECO:0000313" key="13">
    <source>
        <dbReference type="Proteomes" id="UP000824037"/>
    </source>
</evidence>
<dbReference type="PROSITE" id="PS51194">
    <property type="entry name" value="HELICASE_CTER"/>
    <property type="match status" value="1"/>
</dbReference>
<dbReference type="PROSITE" id="PS51192">
    <property type="entry name" value="HELICASE_ATP_BIND_1"/>
    <property type="match status" value="1"/>
</dbReference>
<evidence type="ECO:0000256" key="2">
    <source>
        <dbReference type="ARBA" id="ARBA00022763"/>
    </source>
</evidence>
<evidence type="ECO:0000256" key="7">
    <source>
        <dbReference type="ARBA" id="ARBA00023204"/>
    </source>
</evidence>
<dbReference type="EMBL" id="DXBY01000059">
    <property type="protein sequence ID" value="HIZ34817.1"/>
    <property type="molecule type" value="Genomic_DNA"/>
</dbReference>
<keyword evidence="5" id="KW-0067">ATP-binding</keyword>
<name>A0A9D2ECJ1_9MICO</name>
<evidence type="ECO:0000256" key="8">
    <source>
        <dbReference type="ARBA" id="ARBA00049819"/>
    </source>
</evidence>
<dbReference type="GO" id="GO:0003678">
    <property type="term" value="F:DNA helicase activity"/>
    <property type="evidence" value="ECO:0007669"/>
    <property type="project" value="TreeGrafter"/>
</dbReference>
<dbReference type="PANTHER" id="PTHR47964">
    <property type="entry name" value="ATP-DEPENDENT DNA HELICASE HOMOLOG RECG, CHLOROPLASTIC"/>
    <property type="match status" value="1"/>
</dbReference>
<evidence type="ECO:0000256" key="4">
    <source>
        <dbReference type="ARBA" id="ARBA00022806"/>
    </source>
</evidence>
<protein>
    <recommendedName>
        <fullName evidence="8">Probable DNA 3'-5' helicase RecG</fullName>
    </recommendedName>
</protein>
<keyword evidence="1" id="KW-0547">Nucleotide-binding</keyword>
<dbReference type="InterPro" id="IPR001650">
    <property type="entry name" value="Helicase_C-like"/>
</dbReference>
<dbReference type="Pfam" id="PF17191">
    <property type="entry name" value="RecG_wedge"/>
    <property type="match status" value="1"/>
</dbReference>
<gene>
    <name evidence="12" type="ORF">H9815_03485</name>
</gene>
<dbReference type="Proteomes" id="UP000824037">
    <property type="component" value="Unassembled WGS sequence"/>
</dbReference>
<dbReference type="Gene3D" id="3.40.50.300">
    <property type="entry name" value="P-loop containing nucleotide triphosphate hydrolases"/>
    <property type="match status" value="2"/>
</dbReference>
<dbReference type="Pfam" id="PF00270">
    <property type="entry name" value="DEAD"/>
    <property type="match status" value="1"/>
</dbReference>
<dbReference type="SMART" id="SM00487">
    <property type="entry name" value="DEXDc"/>
    <property type="match status" value="1"/>
</dbReference>
<evidence type="ECO:0000259" key="10">
    <source>
        <dbReference type="PROSITE" id="PS51192"/>
    </source>
</evidence>
<dbReference type="SUPFAM" id="SSF50249">
    <property type="entry name" value="Nucleic acid-binding proteins"/>
    <property type="match status" value="1"/>
</dbReference>
<dbReference type="GO" id="GO:0005524">
    <property type="term" value="F:ATP binding"/>
    <property type="evidence" value="ECO:0007669"/>
    <property type="project" value="UniProtKB-KW"/>
</dbReference>
<comment type="caution">
    <text evidence="12">The sequence shown here is derived from an EMBL/GenBank/DDBJ whole genome shotgun (WGS) entry which is preliminary data.</text>
</comment>
<feature type="domain" description="Helicase C-terminal" evidence="11">
    <location>
        <begin position="482"/>
        <end position="663"/>
    </location>
</feature>
<evidence type="ECO:0000256" key="9">
    <source>
        <dbReference type="SAM" id="MobiDB-lite"/>
    </source>
</evidence>
<feature type="region of interest" description="Disordered" evidence="9">
    <location>
        <begin position="511"/>
        <end position="535"/>
    </location>
</feature>
<keyword evidence="2" id="KW-0227">DNA damage</keyword>
<keyword evidence="7" id="KW-0234">DNA repair</keyword>
<proteinExistence type="predicted"/>
<dbReference type="SMART" id="SM00490">
    <property type="entry name" value="HELICc"/>
    <property type="match status" value="1"/>
</dbReference>
<dbReference type="InterPro" id="IPR027417">
    <property type="entry name" value="P-loop_NTPase"/>
</dbReference>
<evidence type="ECO:0000256" key="1">
    <source>
        <dbReference type="ARBA" id="ARBA00022741"/>
    </source>
</evidence>
<keyword evidence="4 12" id="KW-0347">Helicase</keyword>
<dbReference type="PANTHER" id="PTHR47964:SF1">
    <property type="entry name" value="ATP-DEPENDENT DNA HELICASE HOMOLOG RECG, CHLOROPLASTIC"/>
    <property type="match status" value="1"/>
</dbReference>
<keyword evidence="6" id="KW-0238">DNA-binding</keyword>
<dbReference type="InterPro" id="IPR045562">
    <property type="entry name" value="RecG_dom3_C"/>
</dbReference>
<dbReference type="Pfam" id="PF19833">
    <property type="entry name" value="RecG_dom3_C"/>
    <property type="match status" value="1"/>
</dbReference>
<dbReference type="InterPro" id="IPR011545">
    <property type="entry name" value="DEAD/DEAH_box_helicase_dom"/>
</dbReference>
<feature type="domain" description="Helicase ATP-binding" evidence="10">
    <location>
        <begin position="287"/>
        <end position="460"/>
    </location>
</feature>
<dbReference type="AlphaFoldDB" id="A0A9D2ECJ1"/>
<reference evidence="12" key="2">
    <citation type="submission" date="2021-04" db="EMBL/GenBank/DDBJ databases">
        <authorList>
            <person name="Gilroy R."/>
        </authorList>
    </citation>
    <scope>NUCLEOTIDE SEQUENCE</scope>
    <source>
        <strain evidence="12">ChiGjej4B4-7305</strain>
    </source>
</reference>
<dbReference type="InterPro" id="IPR047112">
    <property type="entry name" value="RecG/Mfd"/>
</dbReference>
<dbReference type="InterPro" id="IPR033454">
    <property type="entry name" value="RecG_wedge"/>
</dbReference>
<organism evidence="12 13">
    <name type="scientific">Candidatus Ruania gallistercoris</name>
    <dbReference type="NCBI Taxonomy" id="2838746"/>
    <lineage>
        <taxon>Bacteria</taxon>
        <taxon>Bacillati</taxon>
        <taxon>Actinomycetota</taxon>
        <taxon>Actinomycetes</taxon>
        <taxon>Micrococcales</taxon>
        <taxon>Ruaniaceae</taxon>
        <taxon>Ruania</taxon>
    </lineage>
</organism>
<accession>A0A9D2ECJ1</accession>
<dbReference type="SUPFAM" id="SSF52540">
    <property type="entry name" value="P-loop containing nucleoside triphosphate hydrolases"/>
    <property type="match status" value="2"/>
</dbReference>
<dbReference type="InterPro" id="IPR014001">
    <property type="entry name" value="Helicase_ATP-bd"/>
</dbReference>
<evidence type="ECO:0000256" key="5">
    <source>
        <dbReference type="ARBA" id="ARBA00022840"/>
    </source>
</evidence>
<keyword evidence="3" id="KW-0378">Hydrolase</keyword>
<dbReference type="GO" id="GO:0003677">
    <property type="term" value="F:DNA binding"/>
    <property type="evidence" value="ECO:0007669"/>
    <property type="project" value="UniProtKB-KW"/>
</dbReference>
<dbReference type="InterPro" id="IPR012340">
    <property type="entry name" value="NA-bd_OB-fold"/>
</dbReference>
<sequence>MWGGDGRALIKLVGERGAKQLEQIGVTSPAGLLRHYPRKYLHRGRYSRLLDLAPGEHATVMAEVRHVDHRRARNRPLHIIKVTITDGHTDLPLTFFARRPYMAEFIKKRLQPGTSAMFSGQVKRDKRGNLELIHPDYEPLPEALDEEEAARRAARPVPVYPATAKLPTWKIAEMMRLVLEPLQPDEVADVLPEDVRERRELVGTVAALHMIHDPANDLDWKMARRRFAYEEAFLLQTALARRRADVAAHDATPRPGRPDGLQAALDAQLPFTLTAGQRQVSAEISGDLAESSPMQRLLQGEVGSGKTVVALRAMAQVIDSGGQAALLAPTEVLAQQHARSIEHLLGPLAEAGMLGGDARGTRVVLLTGSVTGAARRQALADAASGAAGIVIGTHALLNEKVQFADLALTVIDEQHRFGVEQRDALRAKGRTMPHQLYLTATPIPRSVAMTFFGDVEVSTLREIPAGRPGVTTHLVPADQERWMQRVWTLIAEQVAAGHRAYVVAPRITSTATEDDGAPELAPEASGDQDSPGAPATVEDTYRRLSQEPALAGIELGLMHGRLSAEEKDEAMAAFADGRAPVLVTTTVIEVGVDVPEASVMVVLDADRFGLSQLHQLRGRIGRGSAAGTCLLVTGAAEDSLALERLTAMTATTDGFVLAEKDLAQRREGDVLGAAQSGRGSSLRLLSVVRDRDLIEDARQDARALITADPNLVHHLEVLTAITELVDPDHEEFLDRA</sequence>
<evidence type="ECO:0000313" key="12">
    <source>
        <dbReference type="EMBL" id="HIZ34817.1"/>
    </source>
</evidence>
<evidence type="ECO:0000256" key="3">
    <source>
        <dbReference type="ARBA" id="ARBA00022801"/>
    </source>
</evidence>